<reference evidence="3" key="1">
    <citation type="submission" date="2020-07" db="EMBL/GenBank/DDBJ databases">
        <title>Genome sequence and genetic diversity analysis of an under-domesticated orphan crop, white fonio (Digitaria exilis).</title>
        <authorList>
            <person name="Bennetzen J.L."/>
            <person name="Chen S."/>
            <person name="Ma X."/>
            <person name="Wang X."/>
            <person name="Yssel A.E.J."/>
            <person name="Chaluvadi S.R."/>
            <person name="Johnson M."/>
            <person name="Gangashetty P."/>
            <person name="Hamidou F."/>
            <person name="Sanogo M.D."/>
            <person name="Zwaenepoel A."/>
            <person name="Wallace J."/>
            <person name="Van De Peer Y."/>
            <person name="Van Deynze A."/>
        </authorList>
    </citation>
    <scope>NUCLEOTIDE SEQUENCE</scope>
    <source>
        <tissue evidence="3">Leaves</tissue>
    </source>
</reference>
<proteinExistence type="predicted"/>
<evidence type="ECO:0000313" key="4">
    <source>
        <dbReference type="Proteomes" id="UP000636709"/>
    </source>
</evidence>
<dbReference type="AlphaFoldDB" id="A0A835FP05"/>
<name>A0A835FP05_9POAL</name>
<evidence type="ECO:0000313" key="3">
    <source>
        <dbReference type="EMBL" id="KAF8769317.1"/>
    </source>
</evidence>
<accession>A0A835FP05</accession>
<evidence type="ECO:0000256" key="1">
    <source>
        <dbReference type="SAM" id="MobiDB-lite"/>
    </source>
</evidence>
<dbReference type="Proteomes" id="UP000636709">
    <property type="component" value="Unassembled WGS sequence"/>
</dbReference>
<sequence>METPPPSGVRLPCLAFNHGKYSDAPILFNLSERKAVASDMDELTGNDTTWATPHGWLLVHRHRHTFLWNPSNGDKIQLPPLPDDDVPSADCICLLSDKPAVAGCVVVLFEIEMDPVMWYCHVGDSGEGWTRHEYDIGTQILYPDETLHEKLVITPVTSCHGKLYFISTGFHELGVIEFPPAAAAAASPAFSSIAMREVVTGGFGVAHSALVFMVESKDEVHMVNLLFDGSFSSVVQEWRRVYDLDGQAFLLSPVRFGASRPAAECGLEEDCVYVASYPWDKGLMIYNVREGTIKLENLEEAPESGSGTPLHGPWATMSPAAAP</sequence>
<dbReference type="Pfam" id="PF03478">
    <property type="entry name" value="Beta-prop_KIB1-4"/>
    <property type="match status" value="1"/>
</dbReference>
<dbReference type="OrthoDB" id="686549at2759"/>
<protein>
    <recommendedName>
        <fullName evidence="2">KIB1-4 beta-propeller domain-containing protein</fullName>
    </recommendedName>
</protein>
<keyword evidence="4" id="KW-1185">Reference proteome</keyword>
<gene>
    <name evidence="3" type="ORF">HU200_006833</name>
</gene>
<dbReference type="EMBL" id="JACEFO010000450">
    <property type="protein sequence ID" value="KAF8769317.1"/>
    <property type="molecule type" value="Genomic_DNA"/>
</dbReference>
<feature type="region of interest" description="Disordered" evidence="1">
    <location>
        <begin position="300"/>
        <end position="323"/>
    </location>
</feature>
<evidence type="ECO:0000259" key="2">
    <source>
        <dbReference type="Pfam" id="PF03478"/>
    </source>
</evidence>
<dbReference type="PANTHER" id="PTHR33127">
    <property type="entry name" value="TRANSMEMBRANE PROTEIN"/>
    <property type="match status" value="1"/>
</dbReference>
<organism evidence="3 4">
    <name type="scientific">Digitaria exilis</name>
    <dbReference type="NCBI Taxonomy" id="1010633"/>
    <lineage>
        <taxon>Eukaryota</taxon>
        <taxon>Viridiplantae</taxon>
        <taxon>Streptophyta</taxon>
        <taxon>Embryophyta</taxon>
        <taxon>Tracheophyta</taxon>
        <taxon>Spermatophyta</taxon>
        <taxon>Magnoliopsida</taxon>
        <taxon>Liliopsida</taxon>
        <taxon>Poales</taxon>
        <taxon>Poaceae</taxon>
        <taxon>PACMAD clade</taxon>
        <taxon>Panicoideae</taxon>
        <taxon>Panicodae</taxon>
        <taxon>Paniceae</taxon>
        <taxon>Anthephorinae</taxon>
        <taxon>Digitaria</taxon>
    </lineage>
</organism>
<dbReference type="PANTHER" id="PTHR33127:SF96">
    <property type="entry name" value="DUF295 DOMAIN-CONTAINING PROTEIN"/>
    <property type="match status" value="1"/>
</dbReference>
<feature type="domain" description="KIB1-4 beta-propeller" evidence="2">
    <location>
        <begin position="27"/>
        <end position="287"/>
    </location>
</feature>
<comment type="caution">
    <text evidence="3">The sequence shown here is derived from an EMBL/GenBank/DDBJ whole genome shotgun (WGS) entry which is preliminary data.</text>
</comment>
<dbReference type="InterPro" id="IPR005174">
    <property type="entry name" value="KIB1-4_b-propeller"/>
</dbReference>